<feature type="compositionally biased region" description="Polar residues" evidence="1">
    <location>
        <begin position="85"/>
        <end position="94"/>
    </location>
</feature>
<feature type="compositionally biased region" description="Basic and acidic residues" evidence="1">
    <location>
        <begin position="59"/>
        <end position="84"/>
    </location>
</feature>
<comment type="caution">
    <text evidence="2">The sequence shown here is derived from an EMBL/GenBank/DDBJ whole genome shotgun (WGS) entry which is preliminary data.</text>
</comment>
<feature type="compositionally biased region" description="Low complexity" evidence="1">
    <location>
        <begin position="677"/>
        <end position="693"/>
    </location>
</feature>
<feature type="compositionally biased region" description="Polar residues" evidence="1">
    <location>
        <begin position="253"/>
        <end position="265"/>
    </location>
</feature>
<evidence type="ECO:0000256" key="1">
    <source>
        <dbReference type="SAM" id="MobiDB-lite"/>
    </source>
</evidence>
<keyword evidence="3" id="KW-1185">Reference proteome</keyword>
<feature type="region of interest" description="Disordered" evidence="1">
    <location>
        <begin position="798"/>
        <end position="834"/>
    </location>
</feature>
<feature type="compositionally biased region" description="Polar residues" evidence="1">
    <location>
        <begin position="451"/>
        <end position="479"/>
    </location>
</feature>
<dbReference type="Proteomes" id="UP001281761">
    <property type="component" value="Unassembled WGS sequence"/>
</dbReference>
<feature type="compositionally biased region" description="Basic and acidic residues" evidence="1">
    <location>
        <begin position="191"/>
        <end position="247"/>
    </location>
</feature>
<dbReference type="EMBL" id="JARBJD010000153">
    <property type="protein sequence ID" value="KAK2949615.1"/>
    <property type="molecule type" value="Genomic_DNA"/>
</dbReference>
<feature type="region of interest" description="Disordered" evidence="1">
    <location>
        <begin position="1"/>
        <end position="482"/>
    </location>
</feature>
<feature type="compositionally biased region" description="Polar residues" evidence="1">
    <location>
        <begin position="103"/>
        <end position="135"/>
    </location>
</feature>
<feature type="region of interest" description="Disordered" evidence="1">
    <location>
        <begin position="560"/>
        <end position="633"/>
    </location>
</feature>
<name>A0ABQ9XHE7_9EUKA</name>
<feature type="compositionally biased region" description="Basic and acidic residues" evidence="1">
    <location>
        <begin position="285"/>
        <end position="302"/>
    </location>
</feature>
<sequence length="926" mass="104280">MAKPKTKPLPVRPVQKDSFYQGRNAPKVTIRPKSSQRSQSVDPKRRASPPEQISVVPNQHEKNISDADFLEQRKQRIEALRSQRNDNMPPNSAPQHLELDGQDSMSAQHFPSPSNPANIQQAAYISQPYDNTLKSDTLYPHPYDNSTSHLVHEQPPSQARETYSHQDQRRDTPSTPPTSSYTPVAPTQTPEYRRGGLHDLLSDKTESEIEAEKRKQREYFEFLKRERDEALERKKRQKEQEKRDRFGDVPVDSFQTPSVSYASQRRASEPTPFIPPTPDTSSGGLRRESAFERERGEEEREVFVGVFGSAEDEQRKRAEKDKAHQNELRRQIEEQRRKKEEQRRQLEHEEQFEQRRLERESEQLRQKYDMEMAAEEEKGKKEDAPVGRKSQEEVQNDRVKEREKMQALAAEAFMKRKQEEEDRKRKEWERKYGGRSAQPTTPSVFDDAPLPTQQHALHSTPHLTQSDSPNLPVQSSQFPTEPWQPQLAIQPLSTEDVADLGQTGLSEASMASVESAMSGESLSDEKTAAILQEVMGLKDPQERNRLMTLLGINPASITAPVAARKTSEPPLPTAPFSETTHRPLSKSKRQRLGSSRGEQRLKPAPHSPSPQPLPGFTLHDDRPDEELNAELDPLSMSLVTRSVFVESPFVPPDTPLDQSIYIRPTPTHTPPPEQVDSPPKSSKPSKIPRLSPKGYRQLPSTPPRGEMGLDSSTWQTEDEPSLREDTPKPVKKKPATTPKAQQEQAKPKIRPPVKSPSRTAPKTKSTPKRGKVAVVPPSPDTMRVLTDLAGTVQIIDNSQPHNLDSVTPPQSPTIQSPLGMSHRSRESGVNDESADSYAMDVNREYMQDSFESTLTSLGGTLDAQPGFVPGKSSKTPLKSSPQKPPPKQSMKDTSSEDTAGPPSSTRRDQEHQPAWGNTGINRYDRT</sequence>
<feature type="compositionally biased region" description="Low complexity" evidence="1">
    <location>
        <begin position="177"/>
        <end position="187"/>
    </location>
</feature>
<feature type="compositionally biased region" description="Polar residues" evidence="1">
    <location>
        <begin position="32"/>
        <end position="41"/>
    </location>
</feature>
<feature type="compositionally biased region" description="Polar residues" evidence="1">
    <location>
        <begin position="144"/>
        <end position="161"/>
    </location>
</feature>
<feature type="compositionally biased region" description="Polar residues" evidence="1">
    <location>
        <begin position="798"/>
        <end position="818"/>
    </location>
</feature>
<evidence type="ECO:0000313" key="2">
    <source>
        <dbReference type="EMBL" id="KAK2949615.1"/>
    </source>
</evidence>
<protein>
    <submittedName>
        <fullName evidence="2">Uncharacterized protein</fullName>
    </submittedName>
</protein>
<feature type="compositionally biased region" description="Low complexity" evidence="1">
    <location>
        <begin position="871"/>
        <end position="881"/>
    </location>
</feature>
<feature type="region of interest" description="Disordered" evidence="1">
    <location>
        <begin position="856"/>
        <end position="926"/>
    </location>
</feature>
<evidence type="ECO:0000313" key="3">
    <source>
        <dbReference type="Proteomes" id="UP001281761"/>
    </source>
</evidence>
<organism evidence="2 3">
    <name type="scientific">Blattamonas nauphoetae</name>
    <dbReference type="NCBI Taxonomy" id="2049346"/>
    <lineage>
        <taxon>Eukaryota</taxon>
        <taxon>Metamonada</taxon>
        <taxon>Preaxostyla</taxon>
        <taxon>Oxymonadida</taxon>
        <taxon>Blattamonas</taxon>
    </lineage>
</organism>
<feature type="compositionally biased region" description="Basic and acidic residues" evidence="1">
    <location>
        <begin position="312"/>
        <end position="405"/>
    </location>
</feature>
<feature type="region of interest" description="Disordered" evidence="1">
    <location>
        <begin position="647"/>
        <end position="781"/>
    </location>
</feature>
<proteinExistence type="predicted"/>
<gene>
    <name evidence="2" type="ORF">BLNAU_15475</name>
</gene>
<feature type="compositionally biased region" description="Basic and acidic residues" evidence="1">
    <location>
        <begin position="162"/>
        <end position="172"/>
    </location>
</feature>
<accession>A0ABQ9XHE7</accession>
<feature type="compositionally biased region" description="Basic and acidic residues" evidence="1">
    <location>
        <begin position="413"/>
        <end position="432"/>
    </location>
</feature>
<reference evidence="2 3" key="1">
    <citation type="journal article" date="2022" name="bioRxiv">
        <title>Genomics of Preaxostyla Flagellates Illuminates Evolutionary Transitions and the Path Towards Mitochondrial Loss.</title>
        <authorList>
            <person name="Novak L.V.F."/>
            <person name="Treitli S.C."/>
            <person name="Pyrih J."/>
            <person name="Halakuc P."/>
            <person name="Pipaliya S.V."/>
            <person name="Vacek V."/>
            <person name="Brzon O."/>
            <person name="Soukal P."/>
            <person name="Eme L."/>
            <person name="Dacks J.B."/>
            <person name="Karnkowska A."/>
            <person name="Elias M."/>
            <person name="Hampl V."/>
        </authorList>
    </citation>
    <scope>NUCLEOTIDE SEQUENCE [LARGE SCALE GENOMIC DNA]</scope>
    <source>
        <strain evidence="2">NAU3</strain>
        <tissue evidence="2">Gut</tissue>
    </source>
</reference>